<dbReference type="Proteomes" id="UP000199064">
    <property type="component" value="Unassembled WGS sequence"/>
</dbReference>
<accession>A0A1H4IWR3</accession>
<dbReference type="InterPro" id="IPR041492">
    <property type="entry name" value="HAD_2"/>
</dbReference>
<sequence length="230" mass="24877">MAENEKRAAVLFDLDGTLTNPFAGISNGIRHAMEKMGHRAPDDDAIRSHIGPPLQVTFAAFLETDDEARIWEAVGHYRERYQRVGKFENEIIPGIKDVLAHCVESGYFLSLATSKLESYSRDILAHFGLSEYFDAVHGSAPDGTNADKADLIRHILASEPIEAANAVMIGDRLHDVAGARANGVPAIGVLWGFGDRAELEEAGASAVVERPSDLAFVMEGVLAVEPILPS</sequence>
<dbReference type="InterPro" id="IPR023214">
    <property type="entry name" value="HAD_sf"/>
</dbReference>
<dbReference type="InterPro" id="IPR036412">
    <property type="entry name" value="HAD-like_sf"/>
</dbReference>
<dbReference type="Gene3D" id="1.10.150.240">
    <property type="entry name" value="Putative phosphatase, domain 2"/>
    <property type="match status" value="1"/>
</dbReference>
<reference evidence="2" key="1">
    <citation type="submission" date="2016-10" db="EMBL/GenBank/DDBJ databases">
        <authorList>
            <person name="Varghese N."/>
            <person name="Submissions S."/>
        </authorList>
    </citation>
    <scope>NUCLEOTIDE SEQUENCE [LARGE SCALE GENOMIC DNA]</scope>
    <source>
        <strain evidence="2">ES.061</strain>
    </source>
</reference>
<protein>
    <submittedName>
        <fullName evidence="1">Phosphoglycolate phosphatase</fullName>
    </submittedName>
</protein>
<dbReference type="PANTHER" id="PTHR43434:SF20">
    <property type="entry name" value="5'-NUCLEOTIDASE"/>
    <property type="match status" value="1"/>
</dbReference>
<evidence type="ECO:0000313" key="1">
    <source>
        <dbReference type="EMBL" id="SEB38056.1"/>
    </source>
</evidence>
<dbReference type="InterPro" id="IPR050155">
    <property type="entry name" value="HAD-like_hydrolase_sf"/>
</dbReference>
<organism evidence="1 2">
    <name type="scientific">Nitratireductor aquibiodomus</name>
    <dbReference type="NCBI Taxonomy" id="204799"/>
    <lineage>
        <taxon>Bacteria</taxon>
        <taxon>Pseudomonadati</taxon>
        <taxon>Pseudomonadota</taxon>
        <taxon>Alphaproteobacteria</taxon>
        <taxon>Hyphomicrobiales</taxon>
        <taxon>Phyllobacteriaceae</taxon>
        <taxon>Nitratireductor</taxon>
    </lineage>
</organism>
<dbReference type="AlphaFoldDB" id="A0A1H4IWR3"/>
<proteinExistence type="predicted"/>
<name>A0A1H4IWR3_9HYPH</name>
<dbReference type="Pfam" id="PF13419">
    <property type="entry name" value="HAD_2"/>
    <property type="match status" value="1"/>
</dbReference>
<dbReference type="InterPro" id="IPR023198">
    <property type="entry name" value="PGP-like_dom2"/>
</dbReference>
<gene>
    <name evidence="1" type="ORF">SAMN05216452_0643</name>
</gene>
<dbReference type="Gene3D" id="3.40.50.1000">
    <property type="entry name" value="HAD superfamily/HAD-like"/>
    <property type="match status" value="1"/>
</dbReference>
<dbReference type="RefSeq" id="WP_090326634.1">
    <property type="nucleotide sequence ID" value="NZ_FNSL01000001.1"/>
</dbReference>
<keyword evidence="2" id="KW-1185">Reference proteome</keyword>
<dbReference type="GO" id="GO:0005829">
    <property type="term" value="C:cytosol"/>
    <property type="evidence" value="ECO:0007669"/>
    <property type="project" value="TreeGrafter"/>
</dbReference>
<dbReference type="PANTHER" id="PTHR43434">
    <property type="entry name" value="PHOSPHOGLYCOLATE PHOSPHATASE"/>
    <property type="match status" value="1"/>
</dbReference>
<dbReference type="EMBL" id="FNSL01000001">
    <property type="protein sequence ID" value="SEB38056.1"/>
    <property type="molecule type" value="Genomic_DNA"/>
</dbReference>
<dbReference type="SUPFAM" id="SSF56784">
    <property type="entry name" value="HAD-like"/>
    <property type="match status" value="1"/>
</dbReference>
<evidence type="ECO:0000313" key="2">
    <source>
        <dbReference type="Proteomes" id="UP000199064"/>
    </source>
</evidence>
<dbReference type="GO" id="GO:0004713">
    <property type="term" value="F:protein tyrosine kinase activity"/>
    <property type="evidence" value="ECO:0007669"/>
    <property type="project" value="TreeGrafter"/>
</dbReference>